<feature type="transmembrane region" description="Helical" evidence="1">
    <location>
        <begin position="195"/>
        <end position="212"/>
    </location>
</feature>
<organism evidence="2 3">
    <name type="scientific">Burkholderia multivorans</name>
    <dbReference type="NCBI Taxonomy" id="87883"/>
    <lineage>
        <taxon>Bacteria</taxon>
        <taxon>Pseudomonadati</taxon>
        <taxon>Pseudomonadota</taxon>
        <taxon>Betaproteobacteria</taxon>
        <taxon>Burkholderiales</taxon>
        <taxon>Burkholderiaceae</taxon>
        <taxon>Burkholderia</taxon>
        <taxon>Burkholderia cepacia complex</taxon>
    </lineage>
</organism>
<dbReference type="EMBL" id="PVFR01000059">
    <property type="protein sequence ID" value="PRE45166.1"/>
    <property type="molecule type" value="Genomic_DNA"/>
</dbReference>
<feature type="transmembrane region" description="Helical" evidence="1">
    <location>
        <begin position="6"/>
        <end position="22"/>
    </location>
</feature>
<proteinExistence type="predicted"/>
<evidence type="ECO:0000256" key="1">
    <source>
        <dbReference type="SAM" id="Phobius"/>
    </source>
</evidence>
<reference evidence="2 3" key="1">
    <citation type="submission" date="2018-03" db="EMBL/GenBank/DDBJ databases">
        <authorList>
            <person name="Nguyen K."/>
            <person name="Fouts D."/>
            <person name="Sutton G."/>
        </authorList>
    </citation>
    <scope>NUCLEOTIDE SEQUENCE [LARGE SCALE GENOMIC DNA]</scope>
    <source>
        <strain evidence="2 3">AU14328</strain>
    </source>
</reference>
<feature type="transmembrane region" description="Helical" evidence="1">
    <location>
        <begin position="91"/>
        <end position="114"/>
    </location>
</feature>
<keyword evidence="1" id="KW-0472">Membrane</keyword>
<dbReference type="AlphaFoldDB" id="A0AB37AQD0"/>
<feature type="transmembrane region" description="Helical" evidence="1">
    <location>
        <begin position="126"/>
        <end position="147"/>
    </location>
</feature>
<evidence type="ECO:0000313" key="2">
    <source>
        <dbReference type="EMBL" id="PRE45166.1"/>
    </source>
</evidence>
<feature type="transmembrane region" description="Helical" evidence="1">
    <location>
        <begin position="52"/>
        <end position="70"/>
    </location>
</feature>
<sequence length="222" mass="24074">MQWAITGGQGLLGVVAAIMLLRRMAWTKHFLVVQLIIGYGLSGLTLKQPISLMLLGVLFSAIPLLIVVRIPIQKAAPRHRTLSVSRRIRRYCGLALYGLASYLMFGTLTALFTGTSRTVTSPAMRTSAAAAELICWLLLMLAGGAIFGQRAEAQRCAGILLTALASYLVIFFCMSFAYARTLFPQVEGLYHWDATLQWLVILAMTGFALVGLSDGGKSSRSA</sequence>
<protein>
    <submittedName>
        <fullName evidence="2">Uncharacterized protein</fullName>
    </submittedName>
</protein>
<keyword evidence="1" id="KW-0812">Transmembrane</keyword>
<accession>A0AB37AQD0</accession>
<feature type="transmembrane region" description="Helical" evidence="1">
    <location>
        <begin position="159"/>
        <end position="183"/>
    </location>
</feature>
<evidence type="ECO:0000313" key="3">
    <source>
        <dbReference type="Proteomes" id="UP000237811"/>
    </source>
</evidence>
<name>A0AB37AQD0_9BURK</name>
<dbReference type="Proteomes" id="UP000237811">
    <property type="component" value="Unassembled WGS sequence"/>
</dbReference>
<feature type="transmembrane region" description="Helical" evidence="1">
    <location>
        <begin position="29"/>
        <end position="46"/>
    </location>
</feature>
<gene>
    <name evidence="2" type="ORF">C6P99_19860</name>
</gene>
<comment type="caution">
    <text evidence="2">The sequence shown here is derived from an EMBL/GenBank/DDBJ whole genome shotgun (WGS) entry which is preliminary data.</text>
</comment>
<keyword evidence="1" id="KW-1133">Transmembrane helix</keyword>